<dbReference type="STRING" id="561720.SAMN06275492_11278"/>
<keyword evidence="2" id="KW-1185">Reference proteome</keyword>
<protein>
    <submittedName>
        <fullName evidence="1">Uncharacterized protein</fullName>
    </submittedName>
</protein>
<dbReference type="AlphaFoldDB" id="A0A1X7JIU1"/>
<name>A0A1X7JIU1_9BACT</name>
<evidence type="ECO:0000313" key="1">
    <source>
        <dbReference type="EMBL" id="SMG27856.1"/>
    </source>
</evidence>
<reference evidence="2" key="1">
    <citation type="submission" date="2017-04" db="EMBL/GenBank/DDBJ databases">
        <authorList>
            <person name="Varghese N."/>
            <person name="Submissions S."/>
        </authorList>
    </citation>
    <scope>NUCLEOTIDE SEQUENCE [LARGE SCALE GENOMIC DNA]</scope>
    <source>
        <strain evidence="2">USBA 82</strain>
    </source>
</reference>
<accession>A0A1X7JIU1</accession>
<dbReference type="RefSeq" id="WP_143340835.1">
    <property type="nucleotide sequence ID" value="NZ_FXBB01000012.1"/>
</dbReference>
<proteinExistence type="predicted"/>
<evidence type="ECO:0000313" key="2">
    <source>
        <dbReference type="Proteomes" id="UP000193355"/>
    </source>
</evidence>
<gene>
    <name evidence="1" type="ORF">SAMN06275492_11278</name>
</gene>
<dbReference type="EMBL" id="FXBB01000012">
    <property type="protein sequence ID" value="SMG27856.1"/>
    <property type="molecule type" value="Genomic_DNA"/>
</dbReference>
<dbReference type="Proteomes" id="UP000193355">
    <property type="component" value="Unassembled WGS sequence"/>
</dbReference>
<sequence>MESLRQDLQDEGEWKEDGIPGSWVGKLAKRAKLRIVNQCTSPGRKCLYRDGNVCRYIEVDRSRYRKCFNPPHPHPWVYTKVDGVEHIAELEFVDAEEEE</sequence>
<organism evidence="1 2">
    <name type="scientific">Dethiosulfovibrio salsuginis</name>
    <dbReference type="NCBI Taxonomy" id="561720"/>
    <lineage>
        <taxon>Bacteria</taxon>
        <taxon>Thermotogati</taxon>
        <taxon>Synergistota</taxon>
        <taxon>Synergistia</taxon>
        <taxon>Synergistales</taxon>
        <taxon>Dethiosulfovibrionaceae</taxon>
        <taxon>Dethiosulfovibrio</taxon>
    </lineage>
</organism>